<keyword evidence="6" id="KW-1185">Reference proteome</keyword>
<evidence type="ECO:0000313" key="5">
    <source>
        <dbReference type="EMBL" id="MBC5658823.1"/>
    </source>
</evidence>
<sequence length="494" mass="55178">MKQTKKSRRSSNRIGIKITAVVLLILLALAGWKLTAGRIAREEDPGPAEETLPKPEEDASASEHTQKPETDTSTELTAAEQQASFLPDYTSAPLLNTTPIRCLSLEVGATADELRFNWLSPSASKGQVRWTNQSSGETQTFDAQCSPSTTVPGYYVNKASVTGFAADTDYTYQVGNDDGWSPEYSYHAPQVSDSNLTFLVTADAQIGQSEVEDASVTTERWDSVLNRLTDYVPEASFLFHVGDQVADYGSEEHYEMYLEHLPLYRIALAPAVGNHDVPNAYSMEENGHPGGLYFYEHFNVPNRSSMGQSQYDKDGNYYFIRSNVLFIVLNSSTSQGEAVQEQYVAQVVAEHPQVKWRILAQHYPAYPAAEDSHTGAKEYLARIAIDNDIDLVLGAHDHVYSRTAFVNRDCETYNDYDYEPGAVVSNPEGTMYVTCGTSSGCLYHFPEEEMRIVYSGQPDTPMAIRFDVTDSELHLRAYLMDTWTVYDEYTIQKD</sequence>
<dbReference type="AlphaFoldDB" id="A0A923RL51"/>
<name>A0A923RL51_9FIRM</name>
<evidence type="ECO:0000313" key="6">
    <source>
        <dbReference type="Proteomes" id="UP000649345"/>
    </source>
</evidence>
<evidence type="ECO:0000256" key="2">
    <source>
        <dbReference type="SAM" id="MobiDB-lite"/>
    </source>
</evidence>
<dbReference type="InterPro" id="IPR008963">
    <property type="entry name" value="Purple_acid_Pase-like_N"/>
</dbReference>
<evidence type="ECO:0000259" key="4">
    <source>
        <dbReference type="Pfam" id="PF16656"/>
    </source>
</evidence>
<feature type="domain" description="Purple acid phosphatase N-terminal" evidence="4">
    <location>
        <begin position="104"/>
        <end position="187"/>
    </location>
</feature>
<dbReference type="Gene3D" id="3.60.21.10">
    <property type="match status" value="1"/>
</dbReference>
<dbReference type="Proteomes" id="UP000649345">
    <property type="component" value="Unassembled WGS sequence"/>
</dbReference>
<feature type="region of interest" description="Disordered" evidence="2">
    <location>
        <begin position="41"/>
        <end position="77"/>
    </location>
</feature>
<dbReference type="Gene3D" id="2.60.40.380">
    <property type="entry name" value="Purple acid phosphatase-like, N-terminal"/>
    <property type="match status" value="1"/>
</dbReference>
<dbReference type="SUPFAM" id="SSF49363">
    <property type="entry name" value="Purple acid phosphatase, N-terminal domain"/>
    <property type="match status" value="1"/>
</dbReference>
<dbReference type="SUPFAM" id="SSF56300">
    <property type="entry name" value="Metallo-dependent phosphatases"/>
    <property type="match status" value="1"/>
</dbReference>
<accession>A0A923RL51</accession>
<dbReference type="EMBL" id="JACOOR010000002">
    <property type="protein sequence ID" value="MBC5658823.1"/>
    <property type="molecule type" value="Genomic_DNA"/>
</dbReference>
<dbReference type="InterPro" id="IPR015914">
    <property type="entry name" value="PAPs_N"/>
</dbReference>
<keyword evidence="1" id="KW-0732">Signal</keyword>
<protein>
    <submittedName>
        <fullName evidence="5">Metallophosphoesterase family protein</fullName>
    </submittedName>
</protein>
<dbReference type="Pfam" id="PF16656">
    <property type="entry name" value="Pur_ac_phosph_N"/>
    <property type="match status" value="1"/>
</dbReference>
<dbReference type="PANTHER" id="PTHR45867:SF3">
    <property type="entry name" value="ACID PHOSPHATASE TYPE 7"/>
    <property type="match status" value="1"/>
</dbReference>
<dbReference type="InterPro" id="IPR029052">
    <property type="entry name" value="Metallo-depent_PP-like"/>
</dbReference>
<dbReference type="Pfam" id="PF00149">
    <property type="entry name" value="Metallophos"/>
    <property type="match status" value="1"/>
</dbReference>
<gene>
    <name evidence="5" type="ORF">H8S44_03425</name>
</gene>
<evidence type="ECO:0000259" key="3">
    <source>
        <dbReference type="Pfam" id="PF00149"/>
    </source>
</evidence>
<dbReference type="GO" id="GO:0046872">
    <property type="term" value="F:metal ion binding"/>
    <property type="evidence" value="ECO:0007669"/>
    <property type="project" value="InterPro"/>
</dbReference>
<dbReference type="GO" id="GO:0003993">
    <property type="term" value="F:acid phosphatase activity"/>
    <property type="evidence" value="ECO:0007669"/>
    <property type="project" value="InterPro"/>
</dbReference>
<evidence type="ECO:0000256" key="1">
    <source>
        <dbReference type="ARBA" id="ARBA00022729"/>
    </source>
</evidence>
<dbReference type="InterPro" id="IPR004843">
    <property type="entry name" value="Calcineurin-like_PHP"/>
</dbReference>
<comment type="caution">
    <text evidence="5">The sequence shown here is derived from an EMBL/GenBank/DDBJ whole genome shotgun (WGS) entry which is preliminary data.</text>
</comment>
<dbReference type="RefSeq" id="WP_186873241.1">
    <property type="nucleotide sequence ID" value="NZ_JACOOR010000002.1"/>
</dbReference>
<reference evidence="5" key="1">
    <citation type="submission" date="2020-08" db="EMBL/GenBank/DDBJ databases">
        <title>Genome public.</title>
        <authorList>
            <person name="Liu C."/>
            <person name="Sun Q."/>
        </authorList>
    </citation>
    <scope>NUCLEOTIDE SEQUENCE</scope>
    <source>
        <strain evidence="5">NSJ-68</strain>
    </source>
</reference>
<proteinExistence type="predicted"/>
<feature type="domain" description="Calcineurin-like phosphoesterase" evidence="3">
    <location>
        <begin position="197"/>
        <end position="400"/>
    </location>
</feature>
<dbReference type="PANTHER" id="PTHR45867">
    <property type="entry name" value="PURPLE ACID PHOSPHATASE"/>
    <property type="match status" value="1"/>
</dbReference>
<organism evidence="5 6">
    <name type="scientific">Anaerosacchariphilus hominis</name>
    <dbReference type="NCBI Taxonomy" id="2763017"/>
    <lineage>
        <taxon>Bacteria</taxon>
        <taxon>Bacillati</taxon>
        <taxon>Bacillota</taxon>
        <taxon>Clostridia</taxon>
        <taxon>Lachnospirales</taxon>
        <taxon>Lachnospiraceae</taxon>
        <taxon>Anaerosacchariphilus</taxon>
    </lineage>
</organism>